<evidence type="ECO:0000256" key="1">
    <source>
        <dbReference type="ARBA" id="ARBA00004586"/>
    </source>
</evidence>
<proteinExistence type="inferred from homology"/>
<dbReference type="AlphaFoldDB" id="A0A0N4TBJ4"/>
<name>A0A0N4TBJ4_BRUPA</name>
<dbReference type="STRING" id="6280.A0A0N4TBJ4"/>
<organism evidence="8">
    <name type="scientific">Brugia pahangi</name>
    <name type="common">Filarial nematode worm</name>
    <dbReference type="NCBI Taxonomy" id="6280"/>
    <lineage>
        <taxon>Eukaryota</taxon>
        <taxon>Metazoa</taxon>
        <taxon>Ecdysozoa</taxon>
        <taxon>Nematoda</taxon>
        <taxon>Chromadorea</taxon>
        <taxon>Rhabditida</taxon>
        <taxon>Spirurina</taxon>
        <taxon>Spiruromorpha</taxon>
        <taxon>Filarioidea</taxon>
        <taxon>Onchocercidae</taxon>
        <taxon>Brugia</taxon>
    </lineage>
</organism>
<reference evidence="8" key="1">
    <citation type="submission" date="2017-02" db="UniProtKB">
        <authorList>
            <consortium name="WormBaseParasite"/>
        </authorList>
    </citation>
    <scope>IDENTIFICATION</scope>
</reference>
<dbReference type="PANTHER" id="PTHR42650:SF1">
    <property type="entry name" value="GUIDED ENTRY OF TAIL-ANCHORED PROTEINS FACTOR 1"/>
    <property type="match status" value="1"/>
</dbReference>
<dbReference type="GO" id="GO:0071816">
    <property type="term" value="P:tail-anchored membrane protein insertion into ER membrane"/>
    <property type="evidence" value="ECO:0007669"/>
    <property type="project" value="InterPro"/>
</dbReference>
<keyword evidence="4" id="KW-0256">Endoplasmic reticulum</keyword>
<feature type="transmembrane region" description="Helical" evidence="7">
    <location>
        <begin position="151"/>
        <end position="169"/>
    </location>
</feature>
<evidence type="ECO:0000256" key="2">
    <source>
        <dbReference type="ARBA" id="ARBA00010799"/>
    </source>
</evidence>
<dbReference type="PANTHER" id="PTHR42650">
    <property type="entry name" value="TAIL-ANCHORED PROTEIN INSERTION RECEPTOR WRB"/>
    <property type="match status" value="1"/>
</dbReference>
<protein>
    <submittedName>
        <fullName evidence="8">Guided entry of tail-anchored proteins factor 1</fullName>
    </submittedName>
</protein>
<keyword evidence="6 7" id="KW-0472">Membrane</keyword>
<comment type="similarity">
    <text evidence="2">Belongs to the WRB/GET1 family.</text>
</comment>
<evidence type="ECO:0000256" key="3">
    <source>
        <dbReference type="ARBA" id="ARBA00022692"/>
    </source>
</evidence>
<evidence type="ECO:0000256" key="4">
    <source>
        <dbReference type="ARBA" id="ARBA00022824"/>
    </source>
</evidence>
<evidence type="ECO:0000256" key="6">
    <source>
        <dbReference type="ARBA" id="ARBA00023136"/>
    </source>
</evidence>
<dbReference type="Pfam" id="PF04420">
    <property type="entry name" value="CHD5"/>
    <property type="match status" value="1"/>
</dbReference>
<keyword evidence="3 7" id="KW-0812">Transmembrane</keyword>
<evidence type="ECO:0000313" key="8">
    <source>
        <dbReference type="WBParaSite" id="BPAG_0000558101-mRNA-1"/>
    </source>
</evidence>
<feature type="transmembrane region" description="Helical" evidence="7">
    <location>
        <begin position="123"/>
        <end position="145"/>
    </location>
</feature>
<evidence type="ECO:0000256" key="7">
    <source>
        <dbReference type="SAM" id="Phobius"/>
    </source>
</evidence>
<dbReference type="InterPro" id="IPR028945">
    <property type="entry name" value="Get1"/>
</dbReference>
<comment type="subcellular location">
    <subcellularLocation>
        <location evidence="1">Endoplasmic reticulum membrane</location>
    </subcellularLocation>
</comment>
<accession>A0A0N4TBJ4</accession>
<evidence type="ECO:0000256" key="5">
    <source>
        <dbReference type="ARBA" id="ARBA00022989"/>
    </source>
</evidence>
<dbReference type="WBParaSite" id="BPAG_0000558101-mRNA-1">
    <property type="protein sequence ID" value="BPAG_0000558101-mRNA-1"/>
    <property type="gene ID" value="BPAG_0000558101"/>
</dbReference>
<dbReference type="GO" id="GO:0043495">
    <property type="term" value="F:protein-membrane adaptor activity"/>
    <property type="evidence" value="ECO:0007669"/>
    <property type="project" value="TreeGrafter"/>
</dbReference>
<sequence length="215" mass="24785">MWYGQPDLKGSGRKCFGNLLRAMKTIDFYIMQSKVKRSKMFYYMACFAIDDILKRLLPRRIYRNEMDHRIETLALEVKQIKSEMGALSPTAQFAAYFRKERVLNQLSAELSALIMEREKNSGIASTLSLVVSGIFVQLTAVLLMFYSRNVIIGYINSTYFWPFNFLLYIPNFSVPISGNNITEGTPVTLFSFLSLVAFVWQNAFSRANSTKWKIL</sequence>
<dbReference type="GO" id="GO:0043529">
    <property type="term" value="C:GET complex"/>
    <property type="evidence" value="ECO:0007669"/>
    <property type="project" value="TreeGrafter"/>
</dbReference>
<feature type="transmembrane region" description="Helical" evidence="7">
    <location>
        <begin position="181"/>
        <end position="200"/>
    </location>
</feature>
<dbReference type="GO" id="GO:0005789">
    <property type="term" value="C:endoplasmic reticulum membrane"/>
    <property type="evidence" value="ECO:0007669"/>
    <property type="project" value="UniProtKB-SubCell"/>
</dbReference>
<keyword evidence="5 7" id="KW-1133">Transmembrane helix</keyword>